<keyword evidence="5 7" id="KW-0472">Membrane</keyword>
<dbReference type="GO" id="GO:1901137">
    <property type="term" value="P:carbohydrate derivative biosynthetic process"/>
    <property type="evidence" value="ECO:0007669"/>
    <property type="project" value="UniProtKB-ARBA"/>
</dbReference>
<keyword evidence="4" id="KW-0808">Transferase</keyword>
<keyword evidence="7" id="KW-1133">Transmembrane helix</keyword>
<evidence type="ECO:0000256" key="6">
    <source>
        <dbReference type="ARBA" id="ARBA00023315"/>
    </source>
</evidence>
<keyword evidence="7" id="KW-0812">Transmembrane</keyword>
<accession>A0A382LMI6</accession>
<proteinExistence type="predicted"/>
<reference evidence="8" key="1">
    <citation type="submission" date="2018-05" db="EMBL/GenBank/DDBJ databases">
        <authorList>
            <person name="Lanie J.A."/>
            <person name="Ng W.-L."/>
            <person name="Kazmierczak K.M."/>
            <person name="Andrzejewski T.M."/>
            <person name="Davidsen T.M."/>
            <person name="Wayne K.J."/>
            <person name="Tettelin H."/>
            <person name="Glass J.I."/>
            <person name="Rusch D."/>
            <person name="Podicherti R."/>
            <person name="Tsui H.-C.T."/>
            <person name="Winkler M.E."/>
        </authorList>
    </citation>
    <scope>NUCLEOTIDE SEQUENCE</scope>
</reference>
<sequence length="177" mass="20169">MQRWLWLIGTHLIHRLPVQFVYSLAKIIGKIVFIFWTRGRQNMLANYAQVLPNLEESERRVIARKSLENYYCYVTEFARLPNLPSELIESALAKDEHFEGIDRALEQGRGVIAVVMHFGNWDLGASSAALKGYPITVLAETFSDSHLDKMIVGTREKLGLKVTKIEGTAPSIIRDLR</sequence>
<evidence type="ECO:0000256" key="1">
    <source>
        <dbReference type="ARBA" id="ARBA00004533"/>
    </source>
</evidence>
<dbReference type="GO" id="GO:0008610">
    <property type="term" value="P:lipid biosynthetic process"/>
    <property type="evidence" value="ECO:0007669"/>
    <property type="project" value="UniProtKB-ARBA"/>
</dbReference>
<comment type="subcellular location">
    <subcellularLocation>
        <location evidence="1">Cell inner membrane</location>
    </subcellularLocation>
</comment>
<evidence type="ECO:0000256" key="2">
    <source>
        <dbReference type="ARBA" id="ARBA00022475"/>
    </source>
</evidence>
<dbReference type="AlphaFoldDB" id="A0A382LMI6"/>
<evidence type="ECO:0000256" key="7">
    <source>
        <dbReference type="SAM" id="Phobius"/>
    </source>
</evidence>
<evidence type="ECO:0008006" key="9">
    <source>
        <dbReference type="Google" id="ProtNLM"/>
    </source>
</evidence>
<gene>
    <name evidence="8" type="ORF">METZ01_LOCUS288955</name>
</gene>
<name>A0A382LMI6_9ZZZZ</name>
<dbReference type="PANTHER" id="PTHR30606:SF10">
    <property type="entry name" value="PHOSPHATIDYLINOSITOL MANNOSIDE ACYLTRANSFERASE"/>
    <property type="match status" value="1"/>
</dbReference>
<dbReference type="EMBL" id="UINC01087067">
    <property type="protein sequence ID" value="SVC36101.1"/>
    <property type="molecule type" value="Genomic_DNA"/>
</dbReference>
<evidence type="ECO:0000256" key="4">
    <source>
        <dbReference type="ARBA" id="ARBA00022679"/>
    </source>
</evidence>
<evidence type="ECO:0000256" key="5">
    <source>
        <dbReference type="ARBA" id="ARBA00023136"/>
    </source>
</evidence>
<organism evidence="8">
    <name type="scientific">marine metagenome</name>
    <dbReference type="NCBI Taxonomy" id="408172"/>
    <lineage>
        <taxon>unclassified sequences</taxon>
        <taxon>metagenomes</taxon>
        <taxon>ecological metagenomes</taxon>
    </lineage>
</organism>
<feature type="non-terminal residue" evidence="8">
    <location>
        <position position="177"/>
    </location>
</feature>
<dbReference type="PANTHER" id="PTHR30606">
    <property type="entry name" value="LIPID A BIOSYNTHESIS LAUROYL ACYLTRANSFERASE"/>
    <property type="match status" value="1"/>
</dbReference>
<keyword evidence="6" id="KW-0012">Acyltransferase</keyword>
<dbReference type="GO" id="GO:0005886">
    <property type="term" value="C:plasma membrane"/>
    <property type="evidence" value="ECO:0007669"/>
    <property type="project" value="UniProtKB-SubCell"/>
</dbReference>
<dbReference type="InterPro" id="IPR004960">
    <property type="entry name" value="LipA_acyltrans"/>
</dbReference>
<dbReference type="Pfam" id="PF03279">
    <property type="entry name" value="Lip_A_acyltrans"/>
    <property type="match status" value="1"/>
</dbReference>
<protein>
    <recommendedName>
        <fullName evidence="9">Lipid A biosynthesis acyltransferase</fullName>
    </recommendedName>
</protein>
<dbReference type="GO" id="GO:0016746">
    <property type="term" value="F:acyltransferase activity"/>
    <property type="evidence" value="ECO:0007669"/>
    <property type="project" value="UniProtKB-KW"/>
</dbReference>
<evidence type="ECO:0000256" key="3">
    <source>
        <dbReference type="ARBA" id="ARBA00022519"/>
    </source>
</evidence>
<feature type="transmembrane region" description="Helical" evidence="7">
    <location>
        <begin position="20"/>
        <end position="37"/>
    </location>
</feature>
<keyword evidence="3" id="KW-0997">Cell inner membrane</keyword>
<evidence type="ECO:0000313" key="8">
    <source>
        <dbReference type="EMBL" id="SVC36101.1"/>
    </source>
</evidence>
<keyword evidence="2" id="KW-1003">Cell membrane</keyword>